<accession>A0A939C176</accession>
<keyword evidence="3" id="KW-1185">Reference proteome</keyword>
<feature type="compositionally biased region" description="Basic and acidic residues" evidence="1">
    <location>
        <begin position="1"/>
        <end position="11"/>
    </location>
</feature>
<feature type="region of interest" description="Disordered" evidence="1">
    <location>
        <begin position="1"/>
        <end position="28"/>
    </location>
</feature>
<gene>
    <name evidence="2" type="ORF">JL106_19685</name>
</gene>
<feature type="region of interest" description="Disordered" evidence="1">
    <location>
        <begin position="119"/>
        <end position="140"/>
    </location>
</feature>
<protein>
    <submittedName>
        <fullName evidence="2">Uncharacterized protein</fullName>
    </submittedName>
</protein>
<dbReference type="AlphaFoldDB" id="A0A939C176"/>
<dbReference type="EMBL" id="JAERWK010000029">
    <property type="protein sequence ID" value="MBM9469511.1"/>
    <property type="molecule type" value="Genomic_DNA"/>
</dbReference>
<evidence type="ECO:0000256" key="1">
    <source>
        <dbReference type="SAM" id="MobiDB-lite"/>
    </source>
</evidence>
<dbReference type="Proteomes" id="UP000663792">
    <property type="component" value="Unassembled WGS sequence"/>
</dbReference>
<sequence>MACGPRGDDPGRVAAAPVQPDATTGAAPQVTTASLSTDALGVLAELSPDRPVPAEALAPRIGGWQDRVAAGVRELVRARLARLLRSRSGVVMVLATQRAALLIQARAARVLRGAPPSAPGLPDVPAHADGAAGSDPGSPCWPPMTSAWTRWC</sequence>
<dbReference type="RefSeq" id="WP_205262477.1">
    <property type="nucleotide sequence ID" value="NZ_JAERWK010000029.1"/>
</dbReference>
<evidence type="ECO:0000313" key="3">
    <source>
        <dbReference type="Proteomes" id="UP000663792"/>
    </source>
</evidence>
<organism evidence="2 3">
    <name type="scientific">Nakamurella leprariae</name>
    <dbReference type="NCBI Taxonomy" id="2803911"/>
    <lineage>
        <taxon>Bacteria</taxon>
        <taxon>Bacillati</taxon>
        <taxon>Actinomycetota</taxon>
        <taxon>Actinomycetes</taxon>
        <taxon>Nakamurellales</taxon>
        <taxon>Nakamurellaceae</taxon>
        <taxon>Nakamurella</taxon>
    </lineage>
</organism>
<evidence type="ECO:0000313" key="2">
    <source>
        <dbReference type="EMBL" id="MBM9469511.1"/>
    </source>
</evidence>
<comment type="caution">
    <text evidence="2">The sequence shown here is derived from an EMBL/GenBank/DDBJ whole genome shotgun (WGS) entry which is preliminary data.</text>
</comment>
<name>A0A939C176_9ACTN</name>
<proteinExistence type="predicted"/>
<reference evidence="2" key="1">
    <citation type="submission" date="2021-01" db="EMBL/GenBank/DDBJ databases">
        <title>YIM 132084 draft genome.</title>
        <authorList>
            <person name="An D."/>
        </authorList>
    </citation>
    <scope>NUCLEOTIDE SEQUENCE</scope>
    <source>
        <strain evidence="2">YIM 132084</strain>
    </source>
</reference>